<organism evidence="1 2">
    <name type="scientific">Allotamlana fucoidanivorans</name>
    <dbReference type="NCBI Taxonomy" id="2583814"/>
    <lineage>
        <taxon>Bacteria</taxon>
        <taxon>Pseudomonadati</taxon>
        <taxon>Bacteroidota</taxon>
        <taxon>Flavobacteriia</taxon>
        <taxon>Flavobacteriales</taxon>
        <taxon>Flavobacteriaceae</taxon>
        <taxon>Allotamlana</taxon>
    </lineage>
</organism>
<dbReference type="AlphaFoldDB" id="A0A5C4SM73"/>
<accession>A0A5C4SM73</accession>
<proteinExistence type="predicted"/>
<dbReference type="OrthoDB" id="790324at2"/>
<sequence length="251" mass="27867">MLGYVKADFIRDFDYIGDRYEFELGSIAVEGSPERELGGITTFHAKQTRINFDFRSKAKWGKTGKEFPLQVFLELDWFFDGESNRLNTRLRHAYGVIGRLLVGRTWTTSGDLSTLPGTIDFANGDALYGGRTTQIRWQDNINKRFSYAIALEDFAPQIDNPLNFEGASRPLWPNIAGMIKAKALNGSSIQLGLDVFPVSWVGPSTAPNVNKTGYAITVGSRVVLKVTEYQDALVWGAGYGEGQAHKIISLS</sequence>
<keyword evidence="2" id="KW-1185">Reference proteome</keyword>
<reference evidence="1 2" key="1">
    <citation type="submission" date="2019-05" db="EMBL/GenBank/DDBJ databases">
        <title>Tamlana fucoidanivorans sp. nov., isolated from the surface of algae collected from Fujian province in China.</title>
        <authorList>
            <person name="Li J."/>
        </authorList>
    </citation>
    <scope>NUCLEOTIDE SEQUENCE [LARGE SCALE GENOMIC DNA]</scope>
    <source>
        <strain evidence="1 2">CW2-9</strain>
    </source>
</reference>
<protein>
    <recommendedName>
        <fullName evidence="3">Porin</fullName>
    </recommendedName>
</protein>
<gene>
    <name evidence="1" type="ORF">FGF67_07570</name>
</gene>
<comment type="caution">
    <text evidence="1">The sequence shown here is derived from an EMBL/GenBank/DDBJ whole genome shotgun (WGS) entry which is preliminary data.</text>
</comment>
<evidence type="ECO:0008006" key="3">
    <source>
        <dbReference type="Google" id="ProtNLM"/>
    </source>
</evidence>
<dbReference type="Proteomes" id="UP000308713">
    <property type="component" value="Unassembled WGS sequence"/>
</dbReference>
<dbReference type="RefSeq" id="WP_139696345.1">
    <property type="nucleotide sequence ID" value="NZ_CP074074.1"/>
</dbReference>
<evidence type="ECO:0000313" key="1">
    <source>
        <dbReference type="EMBL" id="TNJ45005.1"/>
    </source>
</evidence>
<name>A0A5C4SM73_9FLAO</name>
<evidence type="ECO:0000313" key="2">
    <source>
        <dbReference type="Proteomes" id="UP000308713"/>
    </source>
</evidence>
<dbReference type="EMBL" id="VDCS01000006">
    <property type="protein sequence ID" value="TNJ45005.1"/>
    <property type="molecule type" value="Genomic_DNA"/>
</dbReference>